<dbReference type="PANTHER" id="PTHR37024">
    <property type="entry name" value="TYPE VI SECRETION SYSTEM DUF2094 AND IMPA-RELATED DOMAIN PROTEIN"/>
    <property type="match status" value="1"/>
</dbReference>
<dbReference type="InterPro" id="IPR010657">
    <property type="entry name" value="ImpA_N"/>
</dbReference>
<reference evidence="2 3" key="1">
    <citation type="submission" date="2019-06" db="EMBL/GenBank/DDBJ databases">
        <title>Pseudomonas bimorpha sp. nov. isolated from bovine raw milk and skim milk concentrate.</title>
        <authorList>
            <person name="Hofmann K."/>
            <person name="Huptas C."/>
            <person name="Doll E."/>
            <person name="Scherer S."/>
            <person name="Wenning M."/>
        </authorList>
    </citation>
    <scope>NUCLEOTIDE SEQUENCE [LARGE SCALE GENOMIC DNA]</scope>
    <source>
        <strain evidence="2 3">DSM 108990</strain>
    </source>
</reference>
<evidence type="ECO:0000313" key="2">
    <source>
        <dbReference type="EMBL" id="TWR88467.1"/>
    </source>
</evidence>
<name>A0A5C5PV06_9PSED</name>
<evidence type="ECO:0000259" key="1">
    <source>
        <dbReference type="Pfam" id="PF06812"/>
    </source>
</evidence>
<dbReference type="AlphaFoldDB" id="A0A5C5PV06"/>
<dbReference type="Pfam" id="PF16989">
    <property type="entry name" value="T6SS_VasJ"/>
    <property type="match status" value="1"/>
</dbReference>
<feature type="domain" description="ImpA N-terminal" evidence="1">
    <location>
        <begin position="17"/>
        <end position="127"/>
    </location>
</feature>
<proteinExistence type="predicted"/>
<gene>
    <name evidence="2" type="primary">tssA</name>
    <name evidence="2" type="ORF">FJD37_15090</name>
</gene>
<dbReference type="EMBL" id="VFIP01000029">
    <property type="protein sequence ID" value="TWR88467.1"/>
    <property type="molecule type" value="Genomic_DNA"/>
</dbReference>
<dbReference type="NCBIfam" id="TIGR03362">
    <property type="entry name" value="VI_chp_7"/>
    <property type="match status" value="1"/>
</dbReference>
<evidence type="ECO:0000313" key="3">
    <source>
        <dbReference type="Proteomes" id="UP000317901"/>
    </source>
</evidence>
<accession>A0A5C5PV06</accession>
<dbReference type="RefSeq" id="WP_146426570.1">
    <property type="nucleotide sequence ID" value="NZ_VFIP01000029.1"/>
</dbReference>
<protein>
    <submittedName>
        <fullName evidence="2">Type VI secretion system protein TssA</fullName>
    </submittedName>
</protein>
<sequence length="518" mass="59389">MTYSSKLFARHIDLAKTPVFKDNFAGSDVRYSNEFEALELELGKSQSMHEQNQVDWFVVMEQSEALLRDHSKDLRAGVWLTWALYQRESYQGLLAGLGLLHYLCKHHWADIHPLKVRTRGATISWLSSRLDLVLNESIPIKEQLPLFKHMVELLLELESMLAQHMGDEVPLLLPVCRRLGRMVQRAAESLPDSGSIAAAVAQVKQVASQLLEPAAPINNEKDAHKALRGLQEVARPLCVWWLKQQASDARALRLNRTLTWLAIDVTPERNLEHITQLRGLPTDKLKSYKERFAQGQFADVLVDLETSLTKSPFWLDGQRMVWECLHALKADGAMREVEHHLALLLQRLPGLVELRFNDGAPFADLQTRTWIAAQVMPHLQAPSESLAVATVAQMPAWEIALEAAMTEFRDSGFKPAVQLLKRAQSGVQGERVRFFWQMTLARLCFQAKKYELAKTQLEMLDQQLHRNGLQAWEPDLVLEVLRLLHRCCELLPQNHEVRERKDEMYRRLCHLDLEVVLE</sequence>
<dbReference type="PANTHER" id="PTHR37024:SF5">
    <property type="entry name" value="IMPA N-TERMINAL DOMAIN-CONTAINING PROTEIN"/>
    <property type="match status" value="1"/>
</dbReference>
<organism evidence="2 3">
    <name type="scientific">Pseudomonas saxonica</name>
    <dbReference type="NCBI Taxonomy" id="2600598"/>
    <lineage>
        <taxon>Bacteria</taxon>
        <taxon>Pseudomonadati</taxon>
        <taxon>Pseudomonadota</taxon>
        <taxon>Gammaproteobacteria</taxon>
        <taxon>Pseudomonadales</taxon>
        <taxon>Pseudomonadaceae</taxon>
        <taxon>Pseudomonas</taxon>
    </lineage>
</organism>
<dbReference type="Pfam" id="PF06812">
    <property type="entry name" value="ImpA_N"/>
    <property type="match status" value="1"/>
</dbReference>
<comment type="caution">
    <text evidence="2">The sequence shown here is derived from an EMBL/GenBank/DDBJ whole genome shotgun (WGS) entry which is preliminary data.</text>
</comment>
<dbReference type="Proteomes" id="UP000317901">
    <property type="component" value="Unassembled WGS sequence"/>
</dbReference>
<dbReference type="OrthoDB" id="1522895at2"/>
<dbReference type="InterPro" id="IPR017739">
    <property type="entry name" value="T6SS-assoc_VCA0119"/>
</dbReference>